<organism evidence="1 2">
    <name type="scientific">Collybia nuda</name>
    <dbReference type="NCBI Taxonomy" id="64659"/>
    <lineage>
        <taxon>Eukaryota</taxon>
        <taxon>Fungi</taxon>
        <taxon>Dikarya</taxon>
        <taxon>Basidiomycota</taxon>
        <taxon>Agaricomycotina</taxon>
        <taxon>Agaricomycetes</taxon>
        <taxon>Agaricomycetidae</taxon>
        <taxon>Agaricales</taxon>
        <taxon>Tricholomatineae</taxon>
        <taxon>Clitocybaceae</taxon>
        <taxon>Collybia</taxon>
    </lineage>
</organism>
<name>A0A9P5XPQ5_9AGAR</name>
<dbReference type="OrthoDB" id="2948070at2759"/>
<dbReference type="AlphaFoldDB" id="A0A9P5XPQ5"/>
<gene>
    <name evidence="1" type="ORF">BDZ94DRAFT_1242345</name>
</gene>
<reference evidence="1" key="1">
    <citation type="submission" date="2020-11" db="EMBL/GenBank/DDBJ databases">
        <authorList>
            <consortium name="DOE Joint Genome Institute"/>
            <person name="Ahrendt S."/>
            <person name="Riley R."/>
            <person name="Andreopoulos W."/>
            <person name="Labutti K."/>
            <person name="Pangilinan J."/>
            <person name="Ruiz-Duenas F.J."/>
            <person name="Barrasa J.M."/>
            <person name="Sanchez-Garcia M."/>
            <person name="Camarero S."/>
            <person name="Miyauchi S."/>
            <person name="Serrano A."/>
            <person name="Linde D."/>
            <person name="Babiker R."/>
            <person name="Drula E."/>
            <person name="Ayuso-Fernandez I."/>
            <person name="Pacheco R."/>
            <person name="Padilla G."/>
            <person name="Ferreira P."/>
            <person name="Barriuso J."/>
            <person name="Kellner H."/>
            <person name="Castanera R."/>
            <person name="Alfaro M."/>
            <person name="Ramirez L."/>
            <person name="Pisabarro A.G."/>
            <person name="Kuo A."/>
            <person name="Tritt A."/>
            <person name="Lipzen A."/>
            <person name="He G."/>
            <person name="Yan M."/>
            <person name="Ng V."/>
            <person name="Cullen D."/>
            <person name="Martin F."/>
            <person name="Rosso M.-N."/>
            <person name="Henrissat B."/>
            <person name="Hibbett D."/>
            <person name="Martinez A.T."/>
            <person name="Grigoriev I.V."/>
        </authorList>
    </citation>
    <scope>NUCLEOTIDE SEQUENCE</scope>
    <source>
        <strain evidence="1">CBS 247.69</strain>
    </source>
</reference>
<sequence length="185" mass="20443">MSISLKNAKNPQEVQGYLCSHQFCSKGSIPIASSVTNRHNRDTVKAMANVLFDDPLSDLEDAPLQLAQQSPINTVHIPVSYERLAKRRQQLKSAPTFLPMIWEDGVPQKVVSSDGMDLVIWVPGLVKARGVEKLNHLAGEIRPVKYWHALGQEKKGALMPSSDTIQTGTACSATFEYEELTSLSR</sequence>
<evidence type="ECO:0000313" key="1">
    <source>
        <dbReference type="EMBL" id="KAF9455313.1"/>
    </source>
</evidence>
<accession>A0A9P5XPQ5</accession>
<comment type="caution">
    <text evidence="1">The sequence shown here is derived from an EMBL/GenBank/DDBJ whole genome shotgun (WGS) entry which is preliminary data.</text>
</comment>
<evidence type="ECO:0000313" key="2">
    <source>
        <dbReference type="Proteomes" id="UP000807353"/>
    </source>
</evidence>
<keyword evidence="2" id="KW-1185">Reference proteome</keyword>
<protein>
    <submittedName>
        <fullName evidence="1">Uncharacterized protein</fullName>
    </submittedName>
</protein>
<dbReference type="Proteomes" id="UP000807353">
    <property type="component" value="Unassembled WGS sequence"/>
</dbReference>
<dbReference type="EMBL" id="MU150784">
    <property type="protein sequence ID" value="KAF9455313.1"/>
    <property type="molecule type" value="Genomic_DNA"/>
</dbReference>
<proteinExistence type="predicted"/>